<dbReference type="Proteomes" id="UP001524383">
    <property type="component" value="Unassembled WGS sequence"/>
</dbReference>
<dbReference type="Pfam" id="PF13190">
    <property type="entry name" value="PDGLE"/>
    <property type="match status" value="1"/>
</dbReference>
<feature type="domain" description="PDGLE" evidence="7">
    <location>
        <begin position="5"/>
        <end position="104"/>
    </location>
</feature>
<organism evidence="8 9">
    <name type="scientific">Methanocalculus taiwanensis</name>
    <dbReference type="NCBI Taxonomy" id="106207"/>
    <lineage>
        <taxon>Archaea</taxon>
        <taxon>Methanobacteriati</taxon>
        <taxon>Methanobacteriota</taxon>
        <taxon>Stenosarchaea group</taxon>
        <taxon>Methanomicrobia</taxon>
        <taxon>Methanomicrobiales</taxon>
        <taxon>Methanocalculaceae</taxon>
        <taxon>Methanocalculus</taxon>
    </lineage>
</organism>
<dbReference type="InterPro" id="IPR025937">
    <property type="entry name" value="PDGLE_dom"/>
</dbReference>
<dbReference type="RefSeq" id="WP_255333272.1">
    <property type="nucleotide sequence ID" value="NZ_VOTZ01000024.1"/>
</dbReference>
<evidence type="ECO:0000256" key="2">
    <source>
        <dbReference type="ARBA" id="ARBA00022475"/>
    </source>
</evidence>
<evidence type="ECO:0000256" key="6">
    <source>
        <dbReference type="SAM" id="Phobius"/>
    </source>
</evidence>
<feature type="transmembrane region" description="Helical" evidence="6">
    <location>
        <begin position="84"/>
        <end position="106"/>
    </location>
</feature>
<gene>
    <name evidence="8" type="ORF">FTO68_09975</name>
</gene>
<keyword evidence="5 6" id="KW-0472">Membrane</keyword>
<dbReference type="AlphaFoldDB" id="A0ABD4TK65"/>
<comment type="caution">
    <text evidence="8">The sequence shown here is derived from an EMBL/GenBank/DDBJ whole genome shotgun (WGS) entry which is preliminary data.</text>
</comment>
<evidence type="ECO:0000256" key="3">
    <source>
        <dbReference type="ARBA" id="ARBA00022692"/>
    </source>
</evidence>
<dbReference type="GO" id="GO:0005886">
    <property type="term" value="C:plasma membrane"/>
    <property type="evidence" value="ECO:0007669"/>
    <property type="project" value="UniProtKB-SubCell"/>
</dbReference>
<proteinExistence type="predicted"/>
<accession>A0ABD4TK65</accession>
<evidence type="ECO:0000256" key="5">
    <source>
        <dbReference type="ARBA" id="ARBA00023136"/>
    </source>
</evidence>
<keyword evidence="4 6" id="KW-1133">Transmembrane helix</keyword>
<keyword evidence="3 6" id="KW-0812">Transmembrane</keyword>
<evidence type="ECO:0000256" key="1">
    <source>
        <dbReference type="ARBA" id="ARBA00004236"/>
    </source>
</evidence>
<keyword evidence="2" id="KW-1003">Cell membrane</keyword>
<name>A0ABD4TK65_9EURY</name>
<evidence type="ECO:0000313" key="9">
    <source>
        <dbReference type="Proteomes" id="UP001524383"/>
    </source>
</evidence>
<reference evidence="8 9" key="1">
    <citation type="submission" date="2019-08" db="EMBL/GenBank/DDBJ databases">
        <authorList>
            <person name="Chen S.-C."/>
            <person name="Lai M.-C."/>
            <person name="You Y.-T."/>
        </authorList>
    </citation>
    <scope>NUCLEOTIDE SEQUENCE [LARGE SCALE GENOMIC DNA]</scope>
    <source>
        <strain evidence="8 9">P2F9704a</strain>
    </source>
</reference>
<comment type="subcellular location">
    <subcellularLocation>
        <location evidence="1">Cell membrane</location>
    </subcellularLocation>
</comment>
<evidence type="ECO:0000313" key="8">
    <source>
        <dbReference type="EMBL" id="MCQ1539307.1"/>
    </source>
</evidence>
<keyword evidence="9" id="KW-1185">Reference proteome</keyword>
<protein>
    <submittedName>
        <fullName evidence="8">Cobalamin biosynthesis protein CbiN</fullName>
    </submittedName>
</protein>
<feature type="transmembrane region" description="Helical" evidence="6">
    <location>
        <begin position="7"/>
        <end position="25"/>
    </location>
</feature>
<evidence type="ECO:0000256" key="4">
    <source>
        <dbReference type="ARBA" id="ARBA00022989"/>
    </source>
</evidence>
<evidence type="ECO:0000259" key="7">
    <source>
        <dbReference type="Pfam" id="PF13190"/>
    </source>
</evidence>
<dbReference type="EMBL" id="VOTZ01000024">
    <property type="protein sequence ID" value="MCQ1539307.1"/>
    <property type="molecule type" value="Genomic_DNA"/>
</dbReference>
<sequence length="110" mass="11598">MKSEQFIMIGLVVAILIGIVAVFVASGNPDGLESTALVVQDQKALLGDTPDDAEIHEEEEGRFAYESPFPDYTMGEDGGKMGELAVIVLGTIIALILAFAIGKVAMAKKS</sequence>